<dbReference type="EMBL" id="CP148074">
    <property type="protein sequence ID" value="WXL27760.1"/>
    <property type="molecule type" value="Genomic_DNA"/>
</dbReference>
<keyword evidence="2" id="KW-1185">Reference proteome</keyword>
<sequence length="381" mass="40317">MRLNGSALNERRLNAGRRVPVLGSGQALFSVSTEILARRVVHGTGAAVKLLAGDFLASAVRRTTGEWVTLVNATLIETVARNGSGEAVFNLAADLFYSRTVLGSGFAVFGLEMLGHVGIVFIEGEAFIRPMQVEMTSAKRVMVLGAADIAVGGSLMPSAIRLSVVELVPSHLTGDLEASHIDAAGVRHIGFSGGTPLELDLQDSGMLRQAFVGSLDFELLGSGSGSLIKPTLAGAAEFGVQVLGGFHAIRPISGLAVLEQHMVTDGAVIVRGEGIAVLSLLTFGTGYKRTYPDLEATIVRIDSSMSGTRVITSSGAAVTELEALGVGVRRRVGRGTAVFDFLGESDSYINPNAFDPTEEIFSRLVIPRNFVRLPAIREWRR</sequence>
<evidence type="ECO:0000313" key="2">
    <source>
        <dbReference type="Proteomes" id="UP001476583"/>
    </source>
</evidence>
<gene>
    <name evidence="1" type="ORF">WG219_10035</name>
</gene>
<accession>A0ABZ2RMW9</accession>
<protein>
    <submittedName>
        <fullName evidence="1">Uncharacterized protein</fullName>
    </submittedName>
</protein>
<reference evidence="1 2" key="1">
    <citation type="submission" date="2024-03" db="EMBL/GenBank/DDBJ databases">
        <title>Complete genome of BD2.</title>
        <authorList>
            <person name="Cao G."/>
        </authorList>
    </citation>
    <scope>NUCLEOTIDE SEQUENCE [LARGE SCALE GENOMIC DNA]</scope>
    <source>
        <strain evidence="1 2">BD2</strain>
    </source>
</reference>
<dbReference type="Proteomes" id="UP001476583">
    <property type="component" value="Chromosome"/>
</dbReference>
<proteinExistence type="predicted"/>
<evidence type="ECO:0000313" key="1">
    <source>
        <dbReference type="EMBL" id="WXL27760.1"/>
    </source>
</evidence>
<name>A0ABZ2RMW9_ECTME</name>
<organism evidence="1 2">
    <name type="scientific">Ectopseudomonas mendocina</name>
    <name type="common">Pseudomonas mendocina</name>
    <dbReference type="NCBI Taxonomy" id="300"/>
    <lineage>
        <taxon>Bacteria</taxon>
        <taxon>Pseudomonadati</taxon>
        <taxon>Pseudomonadota</taxon>
        <taxon>Gammaproteobacteria</taxon>
        <taxon>Pseudomonadales</taxon>
        <taxon>Pseudomonadaceae</taxon>
        <taxon>Ectopseudomonas</taxon>
    </lineage>
</organism>